<dbReference type="Proteomes" id="UP001151081">
    <property type="component" value="Unassembled WGS sequence"/>
</dbReference>
<sequence>MTAPEDDDDLQPLGVTCTSTDCENGLHCFLQKERKRSGFPRRGGPCRDCNVDLIAWDRVNARDLQDAAYTFEALRNELIRHVFWHSTFNEGELNHATRKGRLGMRDAARKRVESSVGRPQHPREGRQTPFSGNVLYHAQHAVAACCRKCIEYWHAIPADRELEPAEIDYFVELIMLYIGERLPTLADEPKKVPPRRRAVTVSAS</sequence>
<dbReference type="Pfam" id="PF13811">
    <property type="entry name" value="DUF4186"/>
    <property type="match status" value="1"/>
</dbReference>
<organism evidence="1 2">
    <name type="scientific">Polyangium jinanense</name>
    <dbReference type="NCBI Taxonomy" id="2829994"/>
    <lineage>
        <taxon>Bacteria</taxon>
        <taxon>Pseudomonadati</taxon>
        <taxon>Myxococcota</taxon>
        <taxon>Polyangia</taxon>
        <taxon>Polyangiales</taxon>
        <taxon>Polyangiaceae</taxon>
        <taxon>Polyangium</taxon>
    </lineage>
</organism>
<comment type="caution">
    <text evidence="1">The sequence shown here is derived from an EMBL/GenBank/DDBJ whole genome shotgun (WGS) entry which is preliminary data.</text>
</comment>
<accession>A0A9X3X924</accession>
<keyword evidence="2" id="KW-1185">Reference proteome</keyword>
<evidence type="ECO:0000313" key="2">
    <source>
        <dbReference type="Proteomes" id="UP001151081"/>
    </source>
</evidence>
<protein>
    <submittedName>
        <fullName evidence="1">DUF4186 family protein</fullName>
    </submittedName>
</protein>
<name>A0A9X3X924_9BACT</name>
<dbReference type="AlphaFoldDB" id="A0A9X3X924"/>
<proteinExistence type="predicted"/>
<reference evidence="1 2" key="1">
    <citation type="submission" date="2021-04" db="EMBL/GenBank/DDBJ databases">
        <title>Genome analysis of Polyangium sp.</title>
        <authorList>
            <person name="Li Y."/>
            <person name="Wang J."/>
        </authorList>
    </citation>
    <scope>NUCLEOTIDE SEQUENCE [LARGE SCALE GENOMIC DNA]</scope>
    <source>
        <strain evidence="1 2">SDU14</strain>
    </source>
</reference>
<gene>
    <name evidence="1" type="ORF">KEG57_36140</name>
</gene>
<dbReference type="RefSeq" id="WP_272459334.1">
    <property type="nucleotide sequence ID" value="NZ_JAGTJJ010000033.1"/>
</dbReference>
<evidence type="ECO:0000313" key="1">
    <source>
        <dbReference type="EMBL" id="MDC3985967.1"/>
    </source>
</evidence>
<dbReference type="InterPro" id="IPR020378">
    <property type="entry name" value="DUF4186"/>
</dbReference>
<dbReference type="EMBL" id="JAGTJJ010000033">
    <property type="protein sequence ID" value="MDC3985967.1"/>
    <property type="molecule type" value="Genomic_DNA"/>
</dbReference>